<evidence type="ECO:0000313" key="2">
    <source>
        <dbReference type="EMBL" id="EXL83951.1"/>
    </source>
</evidence>
<dbReference type="EMBL" id="JH658813">
    <property type="protein sequence ID" value="EXL83951.1"/>
    <property type="molecule type" value="Genomic_DNA"/>
</dbReference>
<dbReference type="AlphaFoldDB" id="X0IIL6"/>
<feature type="region of interest" description="Disordered" evidence="1">
    <location>
        <begin position="39"/>
        <end position="58"/>
    </location>
</feature>
<reference evidence="2" key="1">
    <citation type="submission" date="2011-11" db="EMBL/GenBank/DDBJ databases">
        <title>The Genome Sequence of Fusarium oxysporum PHW808.</title>
        <authorList>
            <consortium name="The Broad Institute Genome Sequencing Platform"/>
            <person name="Ma L.-J."/>
            <person name="Gale L.R."/>
            <person name="Schwartz D.C."/>
            <person name="Zhou S."/>
            <person name="Corby-Kistler H."/>
            <person name="Young S.K."/>
            <person name="Zeng Q."/>
            <person name="Gargeya S."/>
            <person name="Fitzgerald M."/>
            <person name="Haas B."/>
            <person name="Abouelleil A."/>
            <person name="Alvarado L."/>
            <person name="Arachchi H.M."/>
            <person name="Berlin A."/>
            <person name="Brown A."/>
            <person name="Chapman S.B."/>
            <person name="Chen Z."/>
            <person name="Dunbar C."/>
            <person name="Freedman E."/>
            <person name="Gearin G."/>
            <person name="Goldberg J."/>
            <person name="Griggs A."/>
            <person name="Gujja S."/>
            <person name="Heiman D."/>
            <person name="Howarth C."/>
            <person name="Larson L."/>
            <person name="Lui A."/>
            <person name="MacDonald P.J.P."/>
            <person name="Montmayeur A."/>
            <person name="Murphy C."/>
            <person name="Neiman D."/>
            <person name="Pearson M."/>
            <person name="Priest M."/>
            <person name="Roberts A."/>
            <person name="Saif S."/>
            <person name="Shea T."/>
            <person name="Shenoy N."/>
            <person name="Sisk P."/>
            <person name="Stolte C."/>
            <person name="Sykes S."/>
            <person name="Wortman J."/>
            <person name="Nusbaum C."/>
            <person name="Birren B."/>
        </authorList>
    </citation>
    <scope>NUCLEOTIDE SEQUENCE [LARGE SCALE GENOMIC DNA]</scope>
    <source>
        <strain evidence="2">54008</strain>
    </source>
</reference>
<reference evidence="2" key="2">
    <citation type="submission" date="2012-05" db="EMBL/GenBank/DDBJ databases">
        <title>The Genome Annotation of Fusarium oxysporum PHW808.</title>
        <authorList>
            <consortium name="The Broad Institute Genomics Platform"/>
            <person name="Ma L.-J."/>
            <person name="Corby-Kistler H."/>
            <person name="Broz K."/>
            <person name="Gale L.R."/>
            <person name="Jonkers W."/>
            <person name="O'Donnell K."/>
            <person name="Ploetz R."/>
            <person name="Steinberg C."/>
            <person name="Schwartz D.C."/>
            <person name="VanEtten H."/>
            <person name="Zhou S."/>
            <person name="Young S.K."/>
            <person name="Zeng Q."/>
            <person name="Gargeya S."/>
            <person name="Fitzgerald M."/>
            <person name="Abouelleil A."/>
            <person name="Alvarado L."/>
            <person name="Chapman S.B."/>
            <person name="Gainer-Dewar J."/>
            <person name="Goldberg J."/>
            <person name="Griggs A."/>
            <person name="Gujja S."/>
            <person name="Hansen M."/>
            <person name="Howarth C."/>
            <person name="Imamovic A."/>
            <person name="Ireland A."/>
            <person name="Larimer J."/>
            <person name="McCowan C."/>
            <person name="Murphy C."/>
            <person name="Pearson M."/>
            <person name="Poon T.W."/>
            <person name="Priest M."/>
            <person name="Roberts A."/>
            <person name="Saif S."/>
            <person name="Shea T."/>
            <person name="Sykes S."/>
            <person name="Wortman J."/>
            <person name="Nusbaum C."/>
            <person name="Birren B."/>
        </authorList>
    </citation>
    <scope>NUCLEOTIDE SEQUENCE</scope>
    <source>
        <strain evidence="2">54008</strain>
    </source>
</reference>
<organism evidence="2">
    <name type="scientific">Fusarium oxysporum f. sp. conglutinans race 2 54008</name>
    <dbReference type="NCBI Taxonomy" id="1089457"/>
    <lineage>
        <taxon>Eukaryota</taxon>
        <taxon>Fungi</taxon>
        <taxon>Dikarya</taxon>
        <taxon>Ascomycota</taxon>
        <taxon>Pezizomycotina</taxon>
        <taxon>Sordariomycetes</taxon>
        <taxon>Hypocreomycetidae</taxon>
        <taxon>Hypocreales</taxon>
        <taxon>Nectriaceae</taxon>
        <taxon>Fusarium</taxon>
        <taxon>Fusarium oxysporum species complex</taxon>
    </lineage>
</organism>
<name>X0IIL6_FUSOX</name>
<proteinExistence type="predicted"/>
<dbReference type="Proteomes" id="UP000030676">
    <property type="component" value="Unassembled WGS sequence"/>
</dbReference>
<protein>
    <submittedName>
        <fullName evidence="2">Uncharacterized protein</fullName>
    </submittedName>
</protein>
<sequence length="109" mass="12979">MPCYASSCGLLQDGKKKRRKKKKETHRRALVCKTKEIDRRTEKEKKRKSRVRESRSSSQYIPIPRLDLRQSFGPLSFWDSNSWFLCPCVLLIVDLVRRDSWFTISMLSR</sequence>
<evidence type="ECO:0000256" key="1">
    <source>
        <dbReference type="SAM" id="MobiDB-lite"/>
    </source>
</evidence>
<dbReference type="HOGENOM" id="CLU_2236677_0_0_1"/>
<accession>X0IIL6</accession>
<gene>
    <name evidence="2" type="ORF">FOPG_03538</name>
</gene>